<keyword evidence="6" id="KW-0736">Signalosome</keyword>
<comment type="subcellular location">
    <subcellularLocation>
        <location evidence="2">Cytoplasm</location>
    </subcellularLocation>
    <subcellularLocation>
        <location evidence="1">Nucleus</location>
    </subcellularLocation>
</comment>
<evidence type="ECO:0000256" key="5">
    <source>
        <dbReference type="ARBA" id="ARBA00022490"/>
    </source>
</evidence>
<dbReference type="Pfam" id="PF22788">
    <property type="entry name" value="COP9_hel_rpt"/>
    <property type="match status" value="1"/>
</dbReference>
<evidence type="ECO:0000256" key="4">
    <source>
        <dbReference type="ARBA" id="ARBA00014878"/>
    </source>
</evidence>
<dbReference type="Proteomes" id="UP000663879">
    <property type="component" value="Unassembled WGS sequence"/>
</dbReference>
<evidence type="ECO:0000256" key="2">
    <source>
        <dbReference type="ARBA" id="ARBA00004496"/>
    </source>
</evidence>
<gene>
    <name evidence="9" type="ORF">OXX778_LOCUS14529</name>
</gene>
<dbReference type="PROSITE" id="PS50250">
    <property type="entry name" value="PCI"/>
    <property type="match status" value="1"/>
</dbReference>
<dbReference type="GO" id="GO:0008180">
    <property type="term" value="C:COP9 signalosome"/>
    <property type="evidence" value="ECO:0007669"/>
    <property type="project" value="UniProtKB-KW"/>
</dbReference>
<evidence type="ECO:0000256" key="3">
    <source>
        <dbReference type="ARBA" id="ARBA00007084"/>
    </source>
</evidence>
<dbReference type="AlphaFoldDB" id="A0A814E0J4"/>
<proteinExistence type="inferred from homology"/>
<sequence length="451" mass="51561">MESFVSTIRSLYQQNETQQKPLNYSEIYNTINLNLDVFNENSDNLLNNVIPVFTLPDYTLPNMAILYGIISKSHIKNTNLNEIDAVATLNGVNEEKLLAEIDNLLKNSDPSQVEVACDSFCEICHFYSNKLVQLNHAKKGLLSINQAINTLQFDSNTGKINSNQLTTVHADLLKLSLSSKNFTLASKLIQNEILDIKKSPTSSFDSKYYLEYFYYSGCIMASLKQFEESLFYFEQVINVPATALSQIMIDAYKKYILLSLINKGKVLPLPKYTSRIVINQIKPLCGVYHELAAAFVAYEQDKLNNLCHRYQDAFERDKNNGLIKQLQNSFYKINIQKLTKTFITLSLNDMVAKAKLPNAKHAENLILNMIRDREIFATINQKDGMVSFHDNPEKYDNPELMHQLTSQIFKCIDLDMNIKQMDNEITTHPHYIQKCQANIGTGIDEVDQLLQ</sequence>
<accession>A0A814E0J4</accession>
<dbReference type="EMBL" id="CAJNOC010003007">
    <property type="protein sequence ID" value="CAF0962612.1"/>
    <property type="molecule type" value="Genomic_DNA"/>
</dbReference>
<reference evidence="9" key="1">
    <citation type="submission" date="2021-02" db="EMBL/GenBank/DDBJ databases">
        <authorList>
            <person name="Nowell W R."/>
        </authorList>
    </citation>
    <scope>NUCLEOTIDE SEQUENCE</scope>
    <source>
        <strain evidence="9">Ploen Becks lab</strain>
    </source>
</reference>
<keyword evidence="7" id="KW-0539">Nucleus</keyword>
<name>A0A814E0J4_9BILA</name>
<dbReference type="SUPFAM" id="SSF46785">
    <property type="entry name" value="Winged helix' DNA-binding domain"/>
    <property type="match status" value="1"/>
</dbReference>
<dbReference type="PANTHER" id="PTHR10758">
    <property type="entry name" value="26S PROTEASOME NON-ATPASE REGULATORY SUBUNIT 3/COP9 SIGNALOSOME COMPLEX SUBUNIT 3"/>
    <property type="match status" value="1"/>
</dbReference>
<evidence type="ECO:0000259" key="8">
    <source>
        <dbReference type="PROSITE" id="PS50250"/>
    </source>
</evidence>
<dbReference type="InterPro" id="IPR000717">
    <property type="entry name" value="PCI_dom"/>
</dbReference>
<keyword evidence="5" id="KW-0963">Cytoplasm</keyword>
<protein>
    <recommendedName>
        <fullName evidence="4">COP9 signalosome complex subunit 3</fullName>
    </recommendedName>
</protein>
<dbReference type="SMART" id="SM00088">
    <property type="entry name" value="PINT"/>
    <property type="match status" value="1"/>
</dbReference>
<dbReference type="InterPro" id="IPR050756">
    <property type="entry name" value="CSN3"/>
</dbReference>
<dbReference type="GO" id="GO:0005737">
    <property type="term" value="C:cytoplasm"/>
    <property type="evidence" value="ECO:0007669"/>
    <property type="project" value="UniProtKB-SubCell"/>
</dbReference>
<evidence type="ECO:0000313" key="10">
    <source>
        <dbReference type="Proteomes" id="UP000663879"/>
    </source>
</evidence>
<dbReference type="PANTHER" id="PTHR10758:SF1">
    <property type="entry name" value="COP9 SIGNALOSOME COMPLEX SUBUNIT 3"/>
    <property type="match status" value="1"/>
</dbReference>
<feature type="domain" description="PCI" evidence="8">
    <location>
        <begin position="225"/>
        <end position="393"/>
    </location>
</feature>
<dbReference type="Pfam" id="PF01399">
    <property type="entry name" value="PCI"/>
    <property type="match status" value="1"/>
</dbReference>
<evidence type="ECO:0000313" key="9">
    <source>
        <dbReference type="EMBL" id="CAF0962612.1"/>
    </source>
</evidence>
<comment type="caution">
    <text evidence="9">The sequence shown here is derived from an EMBL/GenBank/DDBJ whole genome shotgun (WGS) entry which is preliminary data.</text>
</comment>
<dbReference type="InterPro" id="IPR036390">
    <property type="entry name" value="WH_DNA-bd_sf"/>
</dbReference>
<dbReference type="InterPro" id="IPR055089">
    <property type="entry name" value="COP9_N"/>
</dbReference>
<evidence type="ECO:0000256" key="6">
    <source>
        <dbReference type="ARBA" id="ARBA00022790"/>
    </source>
</evidence>
<comment type="similarity">
    <text evidence="3">Belongs to the CSN3 family.</text>
</comment>
<organism evidence="9 10">
    <name type="scientific">Brachionus calyciflorus</name>
    <dbReference type="NCBI Taxonomy" id="104777"/>
    <lineage>
        <taxon>Eukaryota</taxon>
        <taxon>Metazoa</taxon>
        <taxon>Spiralia</taxon>
        <taxon>Gnathifera</taxon>
        <taxon>Rotifera</taxon>
        <taxon>Eurotatoria</taxon>
        <taxon>Monogononta</taxon>
        <taxon>Pseudotrocha</taxon>
        <taxon>Ploima</taxon>
        <taxon>Brachionidae</taxon>
        <taxon>Brachionus</taxon>
    </lineage>
</organism>
<dbReference type="GO" id="GO:0006511">
    <property type="term" value="P:ubiquitin-dependent protein catabolic process"/>
    <property type="evidence" value="ECO:0007669"/>
    <property type="project" value="TreeGrafter"/>
</dbReference>
<dbReference type="OrthoDB" id="29061at2759"/>
<keyword evidence="10" id="KW-1185">Reference proteome</keyword>
<evidence type="ECO:0000256" key="1">
    <source>
        <dbReference type="ARBA" id="ARBA00004123"/>
    </source>
</evidence>
<evidence type="ECO:0000256" key="7">
    <source>
        <dbReference type="ARBA" id="ARBA00023242"/>
    </source>
</evidence>